<evidence type="ECO:0000256" key="8">
    <source>
        <dbReference type="SAM" id="MobiDB-lite"/>
    </source>
</evidence>
<dbReference type="InterPro" id="IPR017871">
    <property type="entry name" value="ABC_transporter-like_CS"/>
</dbReference>
<protein>
    <recommendedName>
        <fullName evidence="14">ABC transporter</fullName>
    </recommendedName>
</protein>
<gene>
    <name evidence="12" type="ORF">QM012_007351</name>
</gene>
<dbReference type="PROSITE" id="PS50893">
    <property type="entry name" value="ABC_TRANSPORTER_2"/>
    <property type="match status" value="2"/>
</dbReference>
<feature type="domain" description="ABC transporter" evidence="10">
    <location>
        <begin position="398"/>
        <end position="642"/>
    </location>
</feature>
<evidence type="ECO:0008006" key="14">
    <source>
        <dbReference type="Google" id="ProtNLM"/>
    </source>
</evidence>
<feature type="transmembrane region" description="Helical" evidence="9">
    <location>
        <begin position="869"/>
        <end position="887"/>
    </location>
</feature>
<evidence type="ECO:0000256" key="4">
    <source>
        <dbReference type="ARBA" id="ARBA00022741"/>
    </source>
</evidence>
<dbReference type="Gene3D" id="3.40.50.300">
    <property type="entry name" value="P-loop containing nucleotide triphosphate hydrolases"/>
    <property type="match status" value="2"/>
</dbReference>
<sequence>MMGAEPPNDALCQVSQDRDSAHEKVESRKSSSPVQRPSESTEESKEDEGKGGFGAYFRVFRYGDHVDYVLYAIGITGAIVVGAALPLMTLVFGSSTSSFNDYAVGQGNSNQFRNNINHLVLYFVYLFIARFVIGYVATLCICIAAARTTNALRKAFLESLLRKEISHFDLQGNGSAATQVTTNGHRVNQGIAEKFFTLVMGISLFFSSYIIALAVQWKLALIVMSIVPAIVLITGGCISLDAPIEARITRIYSRAATLAQDAIGSVKTIHAFGAQEKIVDWYDEYLQKAHKEGNKKSLLYGVLFCGQTFLVMAGTALAFWQGFRMFRSGEIENVGTVLTVILSVTLGATSVLLIMPQIQAITNASSAAAELFAIIDKPSMLDPLASEGLTPDTCVGDIEIRNLSFSYPSRPTAPVLQNLHLRIPAGKTTALVGPSGCGKSTLVGLLERWYQPTSGQILLDGCELDTYNTNWLRNNIRLVQQEPTLFQGTVRSNVSKGLVGQQLNLSEDEQMKLIQKACVAADAHDFIEKFPQGYDTQLGERASMLSGGQRQRISIARSIVADPKILLFDEATSALDPRAEKVVQAALNHVSVDKTTLIIAHKLATVMAADNIAVMTNGKVVEQGTHSELLERDGLYAAMVRAQDLGLGSTDRELKVLTRNSEGDDDTVKPHPTVDTSSMKEVGAVSNISLSEPDQLVAGTLNFSLVKCILIMLREHPDLYPWYLLIALVYLIVGGTQPAQAILFSRLIRVFTLEGSEAKRQNDFFALMFFVLALVNLVSYFIIGVCYNTLCQILTHRYRREMIERIVHFDQAFFDRPENSSGALTAKLSSVPSSVQELMSANLGLMLNVMVNIIATSVVAIAFGWKLGLTLVFAGLTVIVAGGYIRIRLDQKLEASTEEQFASSAGLASEAVSSIRTVSFLALERSVLREYSETLDGIVHKVIRSLMVTLIPYAISQSADFLVMGLGFWYGSRLITEGKYSTTQFFVIFLCVIFGGQGAAQFFGYTTSITKARGGVNYILWLRTIKPQICETDENKGKGPRGDNVSLELKNVDFQYKQRSVAKVLSDISMKVNAGTYAAFVGPSGCGKSTMISLLERFYDPTSGRITLNGDDISLMSPKQYRSCVSLVQQEPPLYIGSVRQNITIGLDYEPSEAEIMEACRQANALDFVTSLPEGLATPCGSRGLQFSGGQRQRIAVARALIRKPALLLLDEATSALDTQSERVVQEALDEAAAGRTTIAVAHRLSTIRHADVIFVIEDGKIEEMGTHEELQKLKGRYHAMCLAQTLDQA</sequence>
<feature type="transmembrane region" description="Helical" evidence="9">
    <location>
        <begin position="298"/>
        <end position="322"/>
    </location>
</feature>
<proteinExistence type="inferred from homology"/>
<keyword evidence="13" id="KW-1185">Reference proteome</keyword>
<organism evidence="12 13">
    <name type="scientific">Aureobasidium pullulans</name>
    <name type="common">Black yeast</name>
    <name type="synonym">Pullularia pullulans</name>
    <dbReference type="NCBI Taxonomy" id="5580"/>
    <lineage>
        <taxon>Eukaryota</taxon>
        <taxon>Fungi</taxon>
        <taxon>Dikarya</taxon>
        <taxon>Ascomycota</taxon>
        <taxon>Pezizomycotina</taxon>
        <taxon>Dothideomycetes</taxon>
        <taxon>Dothideomycetidae</taxon>
        <taxon>Dothideales</taxon>
        <taxon>Saccotheciaceae</taxon>
        <taxon>Aureobasidium</taxon>
    </lineage>
</organism>
<dbReference type="SMART" id="SM00382">
    <property type="entry name" value="AAA"/>
    <property type="match status" value="2"/>
</dbReference>
<dbReference type="SUPFAM" id="SSF90123">
    <property type="entry name" value="ABC transporter transmembrane region"/>
    <property type="match status" value="2"/>
</dbReference>
<evidence type="ECO:0000256" key="2">
    <source>
        <dbReference type="ARBA" id="ARBA00007577"/>
    </source>
</evidence>
<keyword evidence="3 9" id="KW-0812">Transmembrane</keyword>
<feature type="transmembrane region" description="Helical" evidence="9">
    <location>
        <begin position="221"/>
        <end position="244"/>
    </location>
</feature>
<dbReference type="InterPro" id="IPR003439">
    <property type="entry name" value="ABC_transporter-like_ATP-bd"/>
</dbReference>
<evidence type="ECO:0000256" key="1">
    <source>
        <dbReference type="ARBA" id="ARBA00004141"/>
    </source>
</evidence>
<reference evidence="12 13" key="1">
    <citation type="submission" date="2023-11" db="EMBL/GenBank/DDBJ databases">
        <title>Draft genome sequence and annotation of the polyextremotolerant black yeast-like fungus Aureobasidium pullulans NRRL 62042.</title>
        <authorList>
            <person name="Dielentheis-Frenken M.R.E."/>
            <person name="Wibberg D."/>
            <person name="Blank L.M."/>
            <person name="Tiso T."/>
        </authorList>
    </citation>
    <scope>NUCLEOTIDE SEQUENCE [LARGE SCALE GENOMIC DNA]</scope>
    <source>
        <strain evidence="12 13">NRRL 62042</strain>
    </source>
</reference>
<evidence type="ECO:0000256" key="3">
    <source>
        <dbReference type="ARBA" id="ARBA00022692"/>
    </source>
</evidence>
<dbReference type="CDD" id="cd03249">
    <property type="entry name" value="ABC_MTABC3_MDL1_MDL2"/>
    <property type="match status" value="1"/>
</dbReference>
<comment type="subcellular location">
    <subcellularLocation>
        <location evidence="1">Membrane</location>
        <topology evidence="1">Multi-pass membrane protein</topology>
    </subcellularLocation>
</comment>
<dbReference type="PANTHER" id="PTHR43394">
    <property type="entry name" value="ATP-DEPENDENT PERMEASE MDL1, MITOCHONDRIAL"/>
    <property type="match status" value="1"/>
</dbReference>
<evidence type="ECO:0000259" key="10">
    <source>
        <dbReference type="PROSITE" id="PS50893"/>
    </source>
</evidence>
<dbReference type="SUPFAM" id="SSF52540">
    <property type="entry name" value="P-loop containing nucleoside triphosphate hydrolases"/>
    <property type="match status" value="2"/>
</dbReference>
<feature type="transmembrane region" description="Helical" evidence="9">
    <location>
        <begin position="843"/>
        <end position="863"/>
    </location>
</feature>
<feature type="transmembrane region" description="Helical" evidence="9">
    <location>
        <begin position="119"/>
        <end position="146"/>
    </location>
</feature>
<feature type="transmembrane region" description="Helical" evidence="9">
    <location>
        <begin position="68"/>
        <end position="92"/>
    </location>
</feature>
<dbReference type="Gene3D" id="1.20.1560.10">
    <property type="entry name" value="ABC transporter type 1, transmembrane domain"/>
    <property type="match status" value="1"/>
</dbReference>
<feature type="transmembrane region" description="Helical" evidence="9">
    <location>
        <begin position="764"/>
        <end position="790"/>
    </location>
</feature>
<feature type="transmembrane region" description="Helical" evidence="9">
    <location>
        <begin position="334"/>
        <end position="355"/>
    </location>
</feature>
<feature type="transmembrane region" description="Helical" evidence="9">
    <location>
        <begin position="722"/>
        <end position="744"/>
    </location>
</feature>
<dbReference type="InterPro" id="IPR039421">
    <property type="entry name" value="Type_1_exporter"/>
</dbReference>
<comment type="caution">
    <text evidence="12">The sequence shown here is derived from an EMBL/GenBank/DDBJ whole genome shotgun (WGS) entry which is preliminary data.</text>
</comment>
<dbReference type="InterPro" id="IPR011527">
    <property type="entry name" value="ABC1_TM_dom"/>
</dbReference>
<dbReference type="Proteomes" id="UP001341245">
    <property type="component" value="Unassembled WGS sequence"/>
</dbReference>
<feature type="transmembrane region" description="Helical" evidence="9">
    <location>
        <begin position="195"/>
        <end position="215"/>
    </location>
</feature>
<evidence type="ECO:0000256" key="5">
    <source>
        <dbReference type="ARBA" id="ARBA00022840"/>
    </source>
</evidence>
<dbReference type="Pfam" id="PF00664">
    <property type="entry name" value="ABC_membrane"/>
    <property type="match status" value="2"/>
</dbReference>
<keyword evidence="5" id="KW-0067">ATP-binding</keyword>
<comment type="similarity">
    <text evidence="2">Belongs to the ABC transporter superfamily. ABCB family. Multidrug resistance exporter (TC 3.A.1.201) subfamily.</text>
</comment>
<dbReference type="CDD" id="cd18577">
    <property type="entry name" value="ABC_6TM_Pgp_ABCB1_D1_like"/>
    <property type="match status" value="1"/>
</dbReference>
<feature type="domain" description="ABC transmembrane type-1" evidence="11">
    <location>
        <begin position="724"/>
        <end position="1011"/>
    </location>
</feature>
<name>A0ABR0TNB5_AURPU</name>
<dbReference type="InterPro" id="IPR027417">
    <property type="entry name" value="P-loop_NTPase"/>
</dbReference>
<feature type="domain" description="ABC transporter" evidence="10">
    <location>
        <begin position="1047"/>
        <end position="1284"/>
    </location>
</feature>
<keyword evidence="6 9" id="KW-1133">Transmembrane helix</keyword>
<feature type="region of interest" description="Disordered" evidence="8">
    <location>
        <begin position="1"/>
        <end position="49"/>
    </location>
</feature>
<dbReference type="InterPro" id="IPR036640">
    <property type="entry name" value="ABC1_TM_sf"/>
</dbReference>
<feature type="compositionally biased region" description="Basic and acidic residues" evidence="8">
    <location>
        <begin position="16"/>
        <end position="29"/>
    </location>
</feature>
<evidence type="ECO:0000259" key="11">
    <source>
        <dbReference type="PROSITE" id="PS50929"/>
    </source>
</evidence>
<feature type="transmembrane region" description="Helical" evidence="9">
    <location>
        <begin position="950"/>
        <end position="971"/>
    </location>
</feature>
<keyword evidence="4" id="KW-0547">Nucleotide-binding</keyword>
<dbReference type="PANTHER" id="PTHR43394:SF27">
    <property type="entry name" value="ATP-DEPENDENT TRANSLOCASE ABCB1-LIKE"/>
    <property type="match status" value="1"/>
</dbReference>
<dbReference type="PROSITE" id="PS00211">
    <property type="entry name" value="ABC_TRANSPORTER_1"/>
    <property type="match status" value="2"/>
</dbReference>
<dbReference type="CDD" id="cd18578">
    <property type="entry name" value="ABC_6TM_Pgp_ABCB1_D2_like"/>
    <property type="match status" value="1"/>
</dbReference>
<evidence type="ECO:0000256" key="6">
    <source>
        <dbReference type="ARBA" id="ARBA00022989"/>
    </source>
</evidence>
<accession>A0ABR0TNB5</accession>
<evidence type="ECO:0000313" key="12">
    <source>
        <dbReference type="EMBL" id="KAK6005709.1"/>
    </source>
</evidence>
<evidence type="ECO:0000313" key="13">
    <source>
        <dbReference type="Proteomes" id="UP001341245"/>
    </source>
</evidence>
<evidence type="ECO:0000256" key="9">
    <source>
        <dbReference type="SAM" id="Phobius"/>
    </source>
</evidence>
<feature type="domain" description="ABC transmembrane type-1" evidence="11">
    <location>
        <begin position="72"/>
        <end position="363"/>
    </location>
</feature>
<dbReference type="Pfam" id="PF00005">
    <property type="entry name" value="ABC_tran"/>
    <property type="match status" value="2"/>
</dbReference>
<dbReference type="EMBL" id="JASGXD010000005">
    <property type="protein sequence ID" value="KAK6005709.1"/>
    <property type="molecule type" value="Genomic_DNA"/>
</dbReference>
<keyword evidence="7 9" id="KW-0472">Membrane</keyword>
<evidence type="ECO:0000256" key="7">
    <source>
        <dbReference type="ARBA" id="ARBA00023136"/>
    </source>
</evidence>
<feature type="transmembrane region" description="Helical" evidence="9">
    <location>
        <begin position="983"/>
        <end position="1003"/>
    </location>
</feature>
<dbReference type="PROSITE" id="PS50929">
    <property type="entry name" value="ABC_TM1F"/>
    <property type="match status" value="2"/>
</dbReference>
<dbReference type="InterPro" id="IPR003593">
    <property type="entry name" value="AAA+_ATPase"/>
</dbReference>